<evidence type="ECO:0000313" key="3">
    <source>
        <dbReference type="Proteomes" id="UP000215196"/>
    </source>
</evidence>
<dbReference type="KEGG" id="ctak:4412677_00349"/>
<dbReference type="Pfam" id="PF17561">
    <property type="entry name" value="TssO"/>
    <property type="match status" value="1"/>
</dbReference>
<keyword evidence="1" id="KW-0812">Transmembrane</keyword>
<dbReference type="RefSeq" id="WP_095069816.1">
    <property type="nucleotide sequence ID" value="NZ_LT906465.1"/>
</dbReference>
<keyword evidence="1" id="KW-0472">Membrane</keyword>
<sequence>MISYGQKTLNRKDVRKATWRFITSFLVLTLAGFLTVFLFFKSSNQQNKNMRKDLDAYHNVIGKNEALKIKMDSIYYKLSLLNTDRVSNQIELRNQIFEDLNDSRNFIGEDSLVDLKHYTKLLHDIEPMISFKDELMKLNSQENAVYNQLQDCLGKVGRANAQIVAAQQRETPRGNLFKR</sequence>
<evidence type="ECO:0000313" key="2">
    <source>
        <dbReference type="EMBL" id="SNV34740.1"/>
    </source>
</evidence>
<name>A0A239WKX4_9FLAO</name>
<gene>
    <name evidence="2" type="ORF">SAMEA4412677_00349</name>
</gene>
<keyword evidence="1" id="KW-1133">Transmembrane helix</keyword>
<protein>
    <recommendedName>
        <fullName evidence="4">Type VI secretion system transmembrane protein TssO</fullName>
    </recommendedName>
</protein>
<dbReference type="Proteomes" id="UP000215196">
    <property type="component" value="Chromosome 1"/>
</dbReference>
<keyword evidence="3" id="KW-1185">Reference proteome</keyword>
<dbReference type="AlphaFoldDB" id="A0A239WKX4"/>
<dbReference type="EMBL" id="LT906465">
    <property type="protein sequence ID" value="SNV34740.1"/>
    <property type="molecule type" value="Genomic_DNA"/>
</dbReference>
<proteinExistence type="predicted"/>
<dbReference type="InterPro" id="IPR039449">
    <property type="entry name" value="TssO"/>
</dbReference>
<feature type="transmembrane region" description="Helical" evidence="1">
    <location>
        <begin position="21"/>
        <end position="40"/>
    </location>
</feature>
<evidence type="ECO:0008006" key="4">
    <source>
        <dbReference type="Google" id="ProtNLM"/>
    </source>
</evidence>
<evidence type="ECO:0000256" key="1">
    <source>
        <dbReference type="SAM" id="Phobius"/>
    </source>
</evidence>
<accession>A0A239WKX4</accession>
<reference evidence="2 3" key="1">
    <citation type="submission" date="2017-06" db="EMBL/GenBank/DDBJ databases">
        <authorList>
            <consortium name="Pathogen Informatics"/>
        </authorList>
    </citation>
    <scope>NUCLEOTIDE SEQUENCE [LARGE SCALE GENOMIC DNA]</scope>
    <source>
        <strain evidence="2 3">NCTC13490</strain>
    </source>
</reference>
<organism evidence="2 3">
    <name type="scientific">Chryseobacterium taklimakanense</name>
    <dbReference type="NCBI Taxonomy" id="536441"/>
    <lineage>
        <taxon>Bacteria</taxon>
        <taxon>Pseudomonadati</taxon>
        <taxon>Bacteroidota</taxon>
        <taxon>Flavobacteriia</taxon>
        <taxon>Flavobacteriales</taxon>
        <taxon>Weeksellaceae</taxon>
        <taxon>Chryseobacterium group</taxon>
        <taxon>Chryseobacterium</taxon>
    </lineage>
</organism>